<accession>A0A392Q3S3</accession>
<comment type="caution">
    <text evidence="1">The sequence shown here is derived from an EMBL/GenBank/DDBJ whole genome shotgun (WGS) entry which is preliminary data.</text>
</comment>
<sequence>MEETYRDYLHVTPIGGFTTIYFSKQKFGEVDLVFVHEFNEQLPEKWRIMDFRYEAHIVTFNKDETNPLMMDGWHEMREVFDLHQNEELHIGYYGKDLFAILASKRFGSDDQVPTYHNRCITPGTCL</sequence>
<proteinExistence type="predicted"/>
<dbReference type="Proteomes" id="UP000265520">
    <property type="component" value="Unassembled WGS sequence"/>
</dbReference>
<reference evidence="1 2" key="1">
    <citation type="journal article" date="2018" name="Front. Plant Sci.">
        <title>Red Clover (Trifolium pratense) and Zigzag Clover (T. medium) - A Picture of Genomic Similarities and Differences.</title>
        <authorList>
            <person name="Dluhosova J."/>
            <person name="Istvanek J."/>
            <person name="Nedelnik J."/>
            <person name="Repkova J."/>
        </authorList>
    </citation>
    <scope>NUCLEOTIDE SEQUENCE [LARGE SCALE GENOMIC DNA]</scope>
    <source>
        <strain evidence="2">cv. 10/8</strain>
        <tissue evidence="1">Leaf</tissue>
    </source>
</reference>
<keyword evidence="2" id="KW-1185">Reference proteome</keyword>
<evidence type="ECO:0000313" key="1">
    <source>
        <dbReference type="EMBL" id="MCI18499.1"/>
    </source>
</evidence>
<protein>
    <submittedName>
        <fullName evidence="1">Uncharacterized protein</fullName>
    </submittedName>
</protein>
<name>A0A392Q3S3_9FABA</name>
<evidence type="ECO:0000313" key="2">
    <source>
        <dbReference type="Proteomes" id="UP000265520"/>
    </source>
</evidence>
<feature type="non-terminal residue" evidence="1">
    <location>
        <position position="126"/>
    </location>
</feature>
<dbReference type="AlphaFoldDB" id="A0A392Q3S3"/>
<dbReference type="EMBL" id="LXQA010110420">
    <property type="protein sequence ID" value="MCI18499.1"/>
    <property type="molecule type" value="Genomic_DNA"/>
</dbReference>
<organism evidence="1 2">
    <name type="scientific">Trifolium medium</name>
    <dbReference type="NCBI Taxonomy" id="97028"/>
    <lineage>
        <taxon>Eukaryota</taxon>
        <taxon>Viridiplantae</taxon>
        <taxon>Streptophyta</taxon>
        <taxon>Embryophyta</taxon>
        <taxon>Tracheophyta</taxon>
        <taxon>Spermatophyta</taxon>
        <taxon>Magnoliopsida</taxon>
        <taxon>eudicotyledons</taxon>
        <taxon>Gunneridae</taxon>
        <taxon>Pentapetalae</taxon>
        <taxon>rosids</taxon>
        <taxon>fabids</taxon>
        <taxon>Fabales</taxon>
        <taxon>Fabaceae</taxon>
        <taxon>Papilionoideae</taxon>
        <taxon>50 kb inversion clade</taxon>
        <taxon>NPAAA clade</taxon>
        <taxon>Hologalegina</taxon>
        <taxon>IRL clade</taxon>
        <taxon>Trifolieae</taxon>
        <taxon>Trifolium</taxon>
    </lineage>
</organism>